<dbReference type="InterPro" id="IPR046936">
    <property type="entry name" value="BIM1-like"/>
</dbReference>
<dbReference type="VEuPathDB" id="FungiDB:MELLADRAFT_78206"/>
<dbReference type="InterPro" id="IPR046530">
    <property type="entry name" value="BIM1-like_dom"/>
</dbReference>
<gene>
    <name evidence="11" type="ORF">MELLADRAFT_78206</name>
</gene>
<evidence type="ECO:0000256" key="7">
    <source>
        <dbReference type="ARBA" id="ARBA00023288"/>
    </source>
</evidence>
<keyword evidence="12" id="KW-1185">Reference proteome</keyword>
<dbReference type="PANTHER" id="PTHR34992:SF11">
    <property type="entry name" value="COPPER ACQUISITION FACTOR BIM1-LIKE DOMAIN-CONTAINING PROTEIN"/>
    <property type="match status" value="1"/>
</dbReference>
<evidence type="ECO:0000256" key="9">
    <source>
        <dbReference type="SAM" id="SignalP"/>
    </source>
</evidence>
<dbReference type="PANTHER" id="PTHR34992">
    <property type="entry name" value="HYPHAL ANASTAMOSIS-7 PROTEIN"/>
    <property type="match status" value="1"/>
</dbReference>
<keyword evidence="6" id="KW-0325">Glycoprotein</keyword>
<dbReference type="Pfam" id="PF20238">
    <property type="entry name" value="BIM1-like_dom"/>
    <property type="match status" value="1"/>
</dbReference>
<evidence type="ECO:0000259" key="10">
    <source>
        <dbReference type="Pfam" id="PF20238"/>
    </source>
</evidence>
<dbReference type="KEGG" id="mlr:MELLADRAFT_78206"/>
<dbReference type="GeneID" id="18933078"/>
<dbReference type="InParanoid" id="F4RRG4"/>
<name>F4RRG4_MELLP</name>
<feature type="region of interest" description="Disordered" evidence="8">
    <location>
        <begin position="172"/>
        <end position="205"/>
    </location>
</feature>
<dbReference type="eggNOG" id="ENOG502S92W">
    <property type="taxonomic scope" value="Eukaryota"/>
</dbReference>
<organism evidence="12">
    <name type="scientific">Melampsora larici-populina (strain 98AG31 / pathotype 3-4-7)</name>
    <name type="common">Poplar leaf rust fungus</name>
    <dbReference type="NCBI Taxonomy" id="747676"/>
    <lineage>
        <taxon>Eukaryota</taxon>
        <taxon>Fungi</taxon>
        <taxon>Dikarya</taxon>
        <taxon>Basidiomycota</taxon>
        <taxon>Pucciniomycotina</taxon>
        <taxon>Pucciniomycetes</taxon>
        <taxon>Pucciniales</taxon>
        <taxon>Melampsoraceae</taxon>
        <taxon>Melampsora</taxon>
    </lineage>
</organism>
<keyword evidence="5" id="KW-0472">Membrane</keyword>
<sequence length="231" mass="23763">MFSKAFASLLVALISLHLTSAHFTLDFPATRGFDEDKEPSFCGGFPTNASGRQPFPLSGAAPVRITSHHDNAQVAIILSVQPDPTKFADFNNTGKVSYLMPFANIKGQQGFCFSVDVGALAAQISPAPANGTLATLQVEFNGGDNPLFQCSDLILVQNASIASNETCSNTTIVTPSSNSTSNSTSSSPVSNSTSAGGSNASQGAKSGAGVNIINFTGLVGMIIINTLAIAL</sequence>
<dbReference type="EMBL" id="GL883115">
    <property type="protein sequence ID" value="EGG04933.1"/>
    <property type="molecule type" value="Genomic_DNA"/>
</dbReference>
<evidence type="ECO:0000313" key="12">
    <source>
        <dbReference type="Proteomes" id="UP000001072"/>
    </source>
</evidence>
<dbReference type="OrthoDB" id="2505321at2759"/>
<evidence type="ECO:0000256" key="8">
    <source>
        <dbReference type="SAM" id="MobiDB-lite"/>
    </source>
</evidence>
<evidence type="ECO:0000256" key="4">
    <source>
        <dbReference type="ARBA" id="ARBA00022729"/>
    </source>
</evidence>
<dbReference type="GO" id="GO:0005886">
    <property type="term" value="C:plasma membrane"/>
    <property type="evidence" value="ECO:0007669"/>
    <property type="project" value="UniProtKB-SubCell"/>
</dbReference>
<keyword evidence="7" id="KW-0449">Lipoprotein</keyword>
<dbReference type="RefSeq" id="XP_007411686.1">
    <property type="nucleotide sequence ID" value="XM_007411624.1"/>
</dbReference>
<feature type="domain" description="Copper acquisition factor BIM1-like" evidence="10">
    <location>
        <begin position="20"/>
        <end position="171"/>
    </location>
</feature>
<evidence type="ECO:0000256" key="6">
    <source>
        <dbReference type="ARBA" id="ARBA00023180"/>
    </source>
</evidence>
<evidence type="ECO:0000256" key="1">
    <source>
        <dbReference type="ARBA" id="ARBA00004609"/>
    </source>
</evidence>
<keyword evidence="3" id="KW-0336">GPI-anchor</keyword>
<evidence type="ECO:0000256" key="5">
    <source>
        <dbReference type="ARBA" id="ARBA00023136"/>
    </source>
</evidence>
<evidence type="ECO:0000256" key="2">
    <source>
        <dbReference type="ARBA" id="ARBA00022475"/>
    </source>
</evidence>
<dbReference type="Proteomes" id="UP000001072">
    <property type="component" value="Unassembled WGS sequence"/>
</dbReference>
<dbReference type="GO" id="GO:0098552">
    <property type="term" value="C:side of membrane"/>
    <property type="evidence" value="ECO:0007669"/>
    <property type="project" value="UniProtKB-KW"/>
</dbReference>
<evidence type="ECO:0000313" key="11">
    <source>
        <dbReference type="EMBL" id="EGG04933.1"/>
    </source>
</evidence>
<protein>
    <recommendedName>
        <fullName evidence="10">Copper acquisition factor BIM1-like domain-containing protein</fullName>
    </recommendedName>
</protein>
<keyword evidence="2" id="KW-1003">Cell membrane</keyword>
<feature type="signal peptide" evidence="9">
    <location>
        <begin position="1"/>
        <end position="21"/>
    </location>
</feature>
<feature type="chain" id="PRO_5003321743" description="Copper acquisition factor BIM1-like domain-containing protein" evidence="9">
    <location>
        <begin position="22"/>
        <end position="231"/>
    </location>
</feature>
<comment type="subcellular location">
    <subcellularLocation>
        <location evidence="1">Cell membrane</location>
        <topology evidence="1">Lipid-anchor</topology>
        <topology evidence="1">GPI-anchor</topology>
    </subcellularLocation>
</comment>
<reference evidence="12" key="1">
    <citation type="journal article" date="2011" name="Proc. Natl. Acad. Sci. U.S.A.">
        <title>Obligate biotrophy features unraveled by the genomic analysis of rust fungi.</title>
        <authorList>
            <person name="Duplessis S."/>
            <person name="Cuomo C.A."/>
            <person name="Lin Y.-C."/>
            <person name="Aerts A."/>
            <person name="Tisserant E."/>
            <person name="Veneault-Fourrey C."/>
            <person name="Joly D.L."/>
            <person name="Hacquard S."/>
            <person name="Amselem J."/>
            <person name="Cantarel B.L."/>
            <person name="Chiu R."/>
            <person name="Coutinho P.M."/>
            <person name="Feau N."/>
            <person name="Field M."/>
            <person name="Frey P."/>
            <person name="Gelhaye E."/>
            <person name="Goldberg J."/>
            <person name="Grabherr M.G."/>
            <person name="Kodira C.D."/>
            <person name="Kohler A."/>
            <person name="Kuees U."/>
            <person name="Lindquist E.A."/>
            <person name="Lucas S.M."/>
            <person name="Mago R."/>
            <person name="Mauceli E."/>
            <person name="Morin E."/>
            <person name="Murat C."/>
            <person name="Pangilinan J.L."/>
            <person name="Park R."/>
            <person name="Pearson M."/>
            <person name="Quesneville H."/>
            <person name="Rouhier N."/>
            <person name="Sakthikumar S."/>
            <person name="Salamov A.A."/>
            <person name="Schmutz J."/>
            <person name="Selles B."/>
            <person name="Shapiro H."/>
            <person name="Tanguay P."/>
            <person name="Tuskan G.A."/>
            <person name="Henrissat B."/>
            <person name="Van de Peer Y."/>
            <person name="Rouze P."/>
            <person name="Ellis J.G."/>
            <person name="Dodds P.N."/>
            <person name="Schein J.E."/>
            <person name="Zhong S."/>
            <person name="Hamelin R.C."/>
            <person name="Grigoriev I.V."/>
            <person name="Szabo L.J."/>
            <person name="Martin F."/>
        </authorList>
    </citation>
    <scope>NUCLEOTIDE SEQUENCE [LARGE SCALE GENOMIC DNA]</scope>
    <source>
        <strain evidence="12">98AG31 / pathotype 3-4-7</strain>
    </source>
</reference>
<proteinExistence type="predicted"/>
<dbReference type="HOGENOM" id="CLU_070647_3_1_1"/>
<accession>F4RRG4</accession>
<dbReference type="AlphaFoldDB" id="F4RRG4"/>
<evidence type="ECO:0000256" key="3">
    <source>
        <dbReference type="ARBA" id="ARBA00022622"/>
    </source>
</evidence>
<dbReference type="CDD" id="cd21176">
    <property type="entry name" value="LPMO_auxiliary-like"/>
    <property type="match status" value="1"/>
</dbReference>
<keyword evidence="4 9" id="KW-0732">Signal</keyword>